<keyword evidence="1" id="KW-1133">Transmembrane helix</keyword>
<feature type="transmembrane region" description="Helical" evidence="1">
    <location>
        <begin position="54"/>
        <end position="74"/>
    </location>
</feature>
<evidence type="ECO:0000256" key="1">
    <source>
        <dbReference type="SAM" id="Phobius"/>
    </source>
</evidence>
<dbReference type="EMBL" id="VUAA01000031">
    <property type="protein sequence ID" value="KAA1252975.1"/>
    <property type="molecule type" value="Genomic_DNA"/>
</dbReference>
<feature type="transmembrane region" description="Helical" evidence="1">
    <location>
        <begin position="103"/>
        <end position="124"/>
    </location>
</feature>
<comment type="caution">
    <text evidence="2">The sequence shown here is derived from an EMBL/GenBank/DDBJ whole genome shotgun (WGS) entry which is preliminary data.</text>
</comment>
<accession>A0A5Q6PDM7</accession>
<proteinExistence type="predicted"/>
<reference evidence="2 3" key="1">
    <citation type="submission" date="2019-09" db="EMBL/GenBank/DDBJ databases">
        <authorList>
            <person name="Kritzky A."/>
            <person name="Schelkanova E.Y."/>
            <person name="Alkhova Z.V."/>
            <person name="Smirnova N.I."/>
        </authorList>
    </citation>
    <scope>NUCLEOTIDE SEQUENCE [LARGE SCALE GENOMIC DNA]</scope>
    <source>
        <strain evidence="2 3">M1526</strain>
    </source>
</reference>
<feature type="transmembrane region" description="Helical" evidence="1">
    <location>
        <begin position="21"/>
        <end position="42"/>
    </location>
</feature>
<dbReference type="AlphaFoldDB" id="A0A5Q6PDM7"/>
<keyword evidence="1" id="KW-0812">Transmembrane</keyword>
<evidence type="ECO:0000313" key="2">
    <source>
        <dbReference type="EMBL" id="KAA1252975.1"/>
    </source>
</evidence>
<name>A0A5Q6PDM7_VIBCL</name>
<dbReference type="Proteomes" id="UP000323225">
    <property type="component" value="Unassembled WGS sequence"/>
</dbReference>
<feature type="transmembrane region" description="Helical" evidence="1">
    <location>
        <begin position="246"/>
        <end position="268"/>
    </location>
</feature>
<gene>
    <name evidence="2" type="ORF">F0M16_19870</name>
</gene>
<protein>
    <submittedName>
        <fullName evidence="2">Uncharacterized protein</fullName>
    </submittedName>
</protein>
<organism evidence="2 3">
    <name type="scientific">Vibrio cholerae</name>
    <dbReference type="NCBI Taxonomy" id="666"/>
    <lineage>
        <taxon>Bacteria</taxon>
        <taxon>Pseudomonadati</taxon>
        <taxon>Pseudomonadota</taxon>
        <taxon>Gammaproteobacteria</taxon>
        <taxon>Vibrionales</taxon>
        <taxon>Vibrionaceae</taxon>
        <taxon>Vibrio</taxon>
    </lineage>
</organism>
<evidence type="ECO:0000313" key="3">
    <source>
        <dbReference type="Proteomes" id="UP000323225"/>
    </source>
</evidence>
<sequence>MFYSTHEKSVWIQFKTDIKNYINVSGLEAALLLISCFSISVINHNFERYNSLFLSFSFSVLLIYATACFLKSFVKSTSVDKHLFHHKISHSEPYKFLVNNRKLLFGILLVLDVVLVMSGETRMSPEIAAEPLFTPENYDKFGGISSILSLALASLVIGGCISLFSGAIYTPLILVVFTMLRNVSSGKIAYAIHGGEEGMNKILEEFSLICYSIWFGIKKNVVTSFLFIYLITACDLSLMLQFDLQIVISIAMTIQSFLIALYGFYFYARTLEKRKAR</sequence>
<feature type="transmembrane region" description="Helical" evidence="1">
    <location>
        <begin position="144"/>
        <end position="177"/>
    </location>
</feature>
<keyword evidence="1" id="KW-0472">Membrane</keyword>